<protein>
    <submittedName>
        <fullName evidence="8">Putative Integrase family protein</fullName>
    </submittedName>
</protein>
<evidence type="ECO:0000256" key="2">
    <source>
        <dbReference type="ARBA" id="ARBA00022908"/>
    </source>
</evidence>
<dbReference type="CDD" id="cd00796">
    <property type="entry name" value="INT_Rci_Hp1_C"/>
    <property type="match status" value="1"/>
</dbReference>
<dbReference type="Pfam" id="PF00589">
    <property type="entry name" value="Phage_integrase"/>
    <property type="match status" value="1"/>
</dbReference>
<dbReference type="InterPro" id="IPR011010">
    <property type="entry name" value="DNA_brk_join_enz"/>
</dbReference>
<keyword evidence="4" id="KW-0233">DNA recombination</keyword>
<keyword evidence="2" id="KW-0229">DNA integration</keyword>
<dbReference type="GO" id="GO:0006310">
    <property type="term" value="P:DNA recombination"/>
    <property type="evidence" value="ECO:0007669"/>
    <property type="project" value="UniProtKB-KW"/>
</dbReference>
<dbReference type="KEGG" id="nkf:Nkreftii_001690"/>
<dbReference type="InterPro" id="IPR010998">
    <property type="entry name" value="Integrase_recombinase_N"/>
</dbReference>
<evidence type="ECO:0000313" key="8">
    <source>
        <dbReference type="EMBL" id="QPD03916.1"/>
    </source>
</evidence>
<dbReference type="PANTHER" id="PTHR30629">
    <property type="entry name" value="PROPHAGE INTEGRASE"/>
    <property type="match status" value="1"/>
</dbReference>
<reference evidence="8 9" key="1">
    <citation type="journal article" date="2020" name="ISME J.">
        <title>Enrichment and physiological characterization of a novel comammox Nitrospira indicates ammonium inhibition of complete nitrification.</title>
        <authorList>
            <person name="Sakoula D."/>
            <person name="Koch H."/>
            <person name="Frank J."/>
            <person name="Jetten M.S.M."/>
            <person name="van Kessel M.A.H.J."/>
            <person name="Lucker S."/>
        </authorList>
    </citation>
    <scope>NUCLEOTIDE SEQUENCE [LARGE SCALE GENOMIC DNA]</scope>
    <source>
        <strain evidence="8">Comreactor17</strain>
    </source>
</reference>
<evidence type="ECO:0000256" key="4">
    <source>
        <dbReference type="ARBA" id="ARBA00023172"/>
    </source>
</evidence>
<gene>
    <name evidence="8" type="ORF">Nkreftii_001690</name>
</gene>
<evidence type="ECO:0000256" key="1">
    <source>
        <dbReference type="ARBA" id="ARBA00008857"/>
    </source>
</evidence>
<feature type="domain" description="Tyr recombinase" evidence="6">
    <location>
        <begin position="178"/>
        <end position="348"/>
    </location>
</feature>
<dbReference type="PROSITE" id="PS51900">
    <property type="entry name" value="CB"/>
    <property type="match status" value="1"/>
</dbReference>
<evidence type="ECO:0000256" key="5">
    <source>
        <dbReference type="PROSITE-ProRule" id="PRU01248"/>
    </source>
</evidence>
<organism evidence="8 9">
    <name type="scientific">Candidatus Nitrospira kreftii</name>
    <dbReference type="NCBI Taxonomy" id="2652173"/>
    <lineage>
        <taxon>Bacteria</taxon>
        <taxon>Pseudomonadati</taxon>
        <taxon>Nitrospirota</taxon>
        <taxon>Nitrospiria</taxon>
        <taxon>Nitrospirales</taxon>
        <taxon>Nitrospiraceae</taxon>
        <taxon>Nitrospira</taxon>
    </lineage>
</organism>
<accession>A0A7S8IZ72</accession>
<dbReference type="Gene3D" id="1.10.443.10">
    <property type="entry name" value="Intergrase catalytic core"/>
    <property type="match status" value="1"/>
</dbReference>
<evidence type="ECO:0000259" key="7">
    <source>
        <dbReference type="PROSITE" id="PS51900"/>
    </source>
</evidence>
<evidence type="ECO:0000259" key="6">
    <source>
        <dbReference type="PROSITE" id="PS51898"/>
    </source>
</evidence>
<dbReference type="InterPro" id="IPR050808">
    <property type="entry name" value="Phage_Integrase"/>
</dbReference>
<dbReference type="PANTHER" id="PTHR30629:SF2">
    <property type="entry name" value="PROPHAGE INTEGRASE INTS-RELATED"/>
    <property type="match status" value="1"/>
</dbReference>
<dbReference type="InterPro" id="IPR002104">
    <property type="entry name" value="Integrase_catalytic"/>
</dbReference>
<evidence type="ECO:0000313" key="9">
    <source>
        <dbReference type="Proteomes" id="UP000593737"/>
    </source>
</evidence>
<proteinExistence type="inferred from homology"/>
<dbReference type="AlphaFoldDB" id="A0A7S8IZ72"/>
<dbReference type="InterPro" id="IPR013762">
    <property type="entry name" value="Integrase-like_cat_sf"/>
</dbReference>
<sequence>MGLTKRSDSYYVEFRVMESEDGKSLVFASGVPGARKKRWKVGCLNKTIAREMETVIKTRILLGQEKSDRSKPLLFNEWATTYLELEEVKRLRSFVGRSHSVQTHLIPFFGGKLLGEIKPADIEAFRAQRKKPNGKPASIQTINHDHVALKHCLNVAIRRGLLQYNAASRVPLPNPRNERDRVLTDDEWSKLYRKAKPHLKPVLVLAYQLGQRFNEIVSLTWNRVDLKRGFITLRSVDTKTNTGRQVPMTPDVRLALQRLAKVRSLTSRHVFSYKGKPLQRISRSFKTALKDAGIEDFRFHDLRHCASTNLRRAGVDTATAMKIVGHKSEKMWKRYNSIAERDLTQAAQKVHKYLQENTPGTLADVAGRYEIVSR</sequence>
<dbReference type="GO" id="GO:0003677">
    <property type="term" value="F:DNA binding"/>
    <property type="evidence" value="ECO:0007669"/>
    <property type="project" value="UniProtKB-UniRule"/>
</dbReference>
<comment type="similarity">
    <text evidence="1">Belongs to the 'phage' integrase family.</text>
</comment>
<dbReference type="EMBL" id="CP047423">
    <property type="protein sequence ID" value="QPD03916.1"/>
    <property type="molecule type" value="Genomic_DNA"/>
</dbReference>
<dbReference type="PROSITE" id="PS51898">
    <property type="entry name" value="TYR_RECOMBINASE"/>
    <property type="match status" value="1"/>
</dbReference>
<evidence type="ECO:0000256" key="3">
    <source>
        <dbReference type="ARBA" id="ARBA00023125"/>
    </source>
</evidence>
<dbReference type="Proteomes" id="UP000593737">
    <property type="component" value="Chromosome"/>
</dbReference>
<dbReference type="Gene3D" id="1.10.150.130">
    <property type="match status" value="1"/>
</dbReference>
<name>A0A7S8IZ72_9BACT</name>
<dbReference type="GO" id="GO:0015074">
    <property type="term" value="P:DNA integration"/>
    <property type="evidence" value="ECO:0007669"/>
    <property type="project" value="UniProtKB-KW"/>
</dbReference>
<dbReference type="SUPFAM" id="SSF56349">
    <property type="entry name" value="DNA breaking-rejoining enzymes"/>
    <property type="match status" value="1"/>
</dbReference>
<feature type="domain" description="Core-binding (CB)" evidence="7">
    <location>
        <begin position="73"/>
        <end position="157"/>
    </location>
</feature>
<keyword evidence="3 5" id="KW-0238">DNA-binding</keyword>
<dbReference type="InterPro" id="IPR044068">
    <property type="entry name" value="CB"/>
</dbReference>